<dbReference type="Proteomes" id="UP000001194">
    <property type="component" value="Unassembled WGS sequence"/>
</dbReference>
<name>B0DFD4_LACBS</name>
<dbReference type="EMBL" id="DS547107">
    <property type="protein sequence ID" value="EDR06846.1"/>
    <property type="molecule type" value="Genomic_DNA"/>
</dbReference>
<feature type="region of interest" description="Disordered" evidence="1">
    <location>
        <begin position="1"/>
        <end position="27"/>
    </location>
</feature>
<evidence type="ECO:0000256" key="1">
    <source>
        <dbReference type="SAM" id="MobiDB-lite"/>
    </source>
</evidence>
<proteinExistence type="predicted"/>
<dbReference type="OrthoDB" id="5839090at2759"/>
<organism evidence="3">
    <name type="scientific">Laccaria bicolor (strain S238N-H82 / ATCC MYA-4686)</name>
    <name type="common">Bicoloured deceiver</name>
    <name type="synonym">Laccaria laccata var. bicolor</name>
    <dbReference type="NCBI Taxonomy" id="486041"/>
    <lineage>
        <taxon>Eukaryota</taxon>
        <taxon>Fungi</taxon>
        <taxon>Dikarya</taxon>
        <taxon>Basidiomycota</taxon>
        <taxon>Agaricomycotina</taxon>
        <taxon>Agaricomycetes</taxon>
        <taxon>Agaricomycetidae</taxon>
        <taxon>Agaricales</taxon>
        <taxon>Agaricineae</taxon>
        <taxon>Hydnangiaceae</taxon>
        <taxon>Laccaria</taxon>
    </lineage>
</organism>
<dbReference type="Gene3D" id="2.60.40.1760">
    <property type="entry name" value="glycosyl hydrolase (family 31)"/>
    <property type="match status" value="1"/>
</dbReference>
<feature type="compositionally biased region" description="Polar residues" evidence="1">
    <location>
        <begin position="1"/>
        <end position="14"/>
    </location>
</feature>
<dbReference type="GeneID" id="6078323"/>
<keyword evidence="3" id="KW-1185">Reference proteome</keyword>
<protein>
    <submittedName>
        <fullName evidence="2">Predicted protein</fullName>
    </submittedName>
</protein>
<feature type="compositionally biased region" description="Low complexity" evidence="1">
    <location>
        <begin position="15"/>
        <end position="27"/>
    </location>
</feature>
<evidence type="ECO:0000313" key="3">
    <source>
        <dbReference type="Proteomes" id="UP000001194"/>
    </source>
</evidence>
<dbReference type="InParanoid" id="B0DFD4"/>
<dbReference type="AlphaFoldDB" id="B0DFD4"/>
<dbReference type="STRING" id="486041.B0DFD4"/>
<evidence type="ECO:0000313" key="2">
    <source>
        <dbReference type="EMBL" id="EDR06846.1"/>
    </source>
</evidence>
<dbReference type="KEGG" id="lbc:LACBIDRAFT_299755"/>
<gene>
    <name evidence="2" type="ORF">LACBIDRAFT_299755</name>
</gene>
<reference evidence="2 3" key="1">
    <citation type="journal article" date="2008" name="Nature">
        <title>The genome of Laccaria bicolor provides insights into mycorrhizal symbiosis.</title>
        <authorList>
            <person name="Martin F."/>
            <person name="Aerts A."/>
            <person name="Ahren D."/>
            <person name="Brun A."/>
            <person name="Danchin E.G.J."/>
            <person name="Duchaussoy F."/>
            <person name="Gibon J."/>
            <person name="Kohler A."/>
            <person name="Lindquist E."/>
            <person name="Pereda V."/>
            <person name="Salamov A."/>
            <person name="Shapiro H.J."/>
            <person name="Wuyts J."/>
            <person name="Blaudez D."/>
            <person name="Buee M."/>
            <person name="Brokstein P."/>
            <person name="Canbaeck B."/>
            <person name="Cohen D."/>
            <person name="Courty P.E."/>
            <person name="Coutinho P.M."/>
            <person name="Delaruelle C."/>
            <person name="Detter J.C."/>
            <person name="Deveau A."/>
            <person name="DiFazio S."/>
            <person name="Duplessis S."/>
            <person name="Fraissinet-Tachet L."/>
            <person name="Lucic E."/>
            <person name="Frey-Klett P."/>
            <person name="Fourrey C."/>
            <person name="Feussner I."/>
            <person name="Gay G."/>
            <person name="Grimwood J."/>
            <person name="Hoegger P.J."/>
            <person name="Jain P."/>
            <person name="Kilaru S."/>
            <person name="Labbe J."/>
            <person name="Lin Y.C."/>
            <person name="Legue V."/>
            <person name="Le Tacon F."/>
            <person name="Marmeisse R."/>
            <person name="Melayah D."/>
            <person name="Montanini B."/>
            <person name="Muratet M."/>
            <person name="Nehls U."/>
            <person name="Niculita-Hirzel H."/>
            <person name="Oudot-Le Secq M.P."/>
            <person name="Peter M."/>
            <person name="Quesneville H."/>
            <person name="Rajashekar B."/>
            <person name="Reich M."/>
            <person name="Rouhier N."/>
            <person name="Schmutz J."/>
            <person name="Yin T."/>
            <person name="Chalot M."/>
            <person name="Henrissat B."/>
            <person name="Kuees U."/>
            <person name="Lucas S."/>
            <person name="Van de Peer Y."/>
            <person name="Podila G.K."/>
            <person name="Polle A."/>
            <person name="Pukkila P.J."/>
            <person name="Richardson P.M."/>
            <person name="Rouze P."/>
            <person name="Sanders I.R."/>
            <person name="Stajich J.E."/>
            <person name="Tunlid A."/>
            <person name="Tuskan G."/>
            <person name="Grigoriev I.V."/>
        </authorList>
    </citation>
    <scope>NUCLEOTIDE SEQUENCE [LARGE SCALE GENOMIC DNA]</scope>
    <source>
        <strain evidence="3">S238N-H82 / ATCC MYA-4686</strain>
    </source>
</reference>
<dbReference type="HOGENOM" id="CLU_2292193_0_0_1"/>
<accession>B0DFD4</accession>
<dbReference type="RefSeq" id="XP_001882693.1">
    <property type="nucleotide sequence ID" value="XM_001882658.1"/>
</dbReference>
<sequence length="101" mass="10874">MAKQVSGFTSDSKLGSTSGRRSSHTSSQFDATFIDPKFPNVLDACSGYKATDVSASGTKFTATLVLGGKPCNVFVNDIQKLSLSVKYETVYRIHCNLPTNM</sequence>